<organism evidence="3 4">
    <name type="scientific">Phytophthora fragariae</name>
    <dbReference type="NCBI Taxonomy" id="53985"/>
    <lineage>
        <taxon>Eukaryota</taxon>
        <taxon>Sar</taxon>
        <taxon>Stramenopiles</taxon>
        <taxon>Oomycota</taxon>
        <taxon>Peronosporomycetes</taxon>
        <taxon>Peronosporales</taxon>
        <taxon>Peronosporaceae</taxon>
        <taxon>Phytophthora</taxon>
    </lineage>
</organism>
<name>A0A6A4CH07_9STRA</name>
<dbReference type="Proteomes" id="UP000437068">
    <property type="component" value="Unassembled WGS sequence"/>
</dbReference>
<feature type="compositionally biased region" description="Polar residues" evidence="1">
    <location>
        <begin position="223"/>
        <end position="235"/>
    </location>
</feature>
<evidence type="ECO:0000259" key="2">
    <source>
        <dbReference type="Pfam" id="PF20681"/>
    </source>
</evidence>
<reference evidence="3 4" key="1">
    <citation type="submission" date="2018-08" db="EMBL/GenBank/DDBJ databases">
        <title>Genomic investigation of the strawberry pathogen Phytophthora fragariae indicates pathogenicity is determined by transcriptional variation in three key races.</title>
        <authorList>
            <person name="Adams T.M."/>
            <person name="Armitage A.D."/>
            <person name="Sobczyk M.K."/>
            <person name="Bates H.J."/>
            <person name="Dunwell J.M."/>
            <person name="Nellist C.F."/>
            <person name="Harrison R.J."/>
        </authorList>
    </citation>
    <scope>NUCLEOTIDE SEQUENCE [LARGE SCALE GENOMIC DNA]</scope>
    <source>
        <strain evidence="3 4">A4</strain>
    </source>
</reference>
<proteinExistence type="predicted"/>
<feature type="region of interest" description="Disordered" evidence="1">
    <location>
        <begin position="304"/>
        <end position="368"/>
    </location>
</feature>
<feature type="region of interest" description="Disordered" evidence="1">
    <location>
        <begin position="99"/>
        <end position="237"/>
    </location>
</feature>
<feature type="domain" description="DUF6818" evidence="2">
    <location>
        <begin position="27"/>
        <end position="106"/>
    </location>
</feature>
<dbReference type="InterPro" id="IPR049203">
    <property type="entry name" value="DUF6818"/>
</dbReference>
<evidence type="ECO:0000256" key="1">
    <source>
        <dbReference type="SAM" id="MobiDB-lite"/>
    </source>
</evidence>
<dbReference type="AlphaFoldDB" id="A0A6A4CH07"/>
<dbReference type="EMBL" id="QXGE01001782">
    <property type="protein sequence ID" value="KAE9288326.1"/>
    <property type="molecule type" value="Genomic_DNA"/>
</dbReference>
<evidence type="ECO:0000313" key="3">
    <source>
        <dbReference type="EMBL" id="KAE9288326.1"/>
    </source>
</evidence>
<feature type="compositionally biased region" description="Gly residues" evidence="1">
    <location>
        <begin position="126"/>
        <end position="140"/>
    </location>
</feature>
<dbReference type="Pfam" id="PF20681">
    <property type="entry name" value="DUF6818"/>
    <property type="match status" value="1"/>
</dbReference>
<sequence>MGKNSGSTNYTMFDIDRLLHLVEQALPLGRDEWERLAVTYNAGRARGAPERDFESLRRKFKILYSARKPTGMPEMPPHIKRAKEAKQAIDEKANVIEIDDEADRDQGFVEPDFSFEADPDDDYFEGGEGGNGQHGAQGGAGHDEPVDTDESVAGESTGSSAPPNAASCAASNTSERASTWRWGPPKPRKSSTNVAASDGNLPTGAPVDQGRSPANPKKDSKYKTSSNRLGGTDLTSCRDAAGSKRAFEEDKETLEASFAKAKRIRAMKATTALKNKLNGLESTANTMGGSIMETILLLREENERKAEARRADEEKRRSEERAEAKAEAEERRHRDRMEMEERARRDREEARARTQESLLLIGALTKKD</sequence>
<feature type="compositionally biased region" description="Basic and acidic residues" evidence="1">
    <location>
        <begin position="304"/>
        <end position="354"/>
    </location>
</feature>
<comment type="caution">
    <text evidence="3">The sequence shown here is derived from an EMBL/GenBank/DDBJ whole genome shotgun (WGS) entry which is preliminary data.</text>
</comment>
<accession>A0A6A4CH07</accession>
<protein>
    <recommendedName>
        <fullName evidence="2">DUF6818 domain-containing protein</fullName>
    </recommendedName>
</protein>
<feature type="compositionally biased region" description="Acidic residues" evidence="1">
    <location>
        <begin position="113"/>
        <end position="125"/>
    </location>
</feature>
<dbReference type="PANTHER" id="PTHR34409">
    <property type="entry name" value="SET DOMAIN-CONTAINING PROTEIN"/>
    <property type="match status" value="1"/>
</dbReference>
<evidence type="ECO:0000313" key="4">
    <source>
        <dbReference type="Proteomes" id="UP000437068"/>
    </source>
</evidence>
<gene>
    <name evidence="3" type="ORF">PF001_g20569</name>
</gene>
<dbReference type="PANTHER" id="PTHR34409:SF1">
    <property type="entry name" value="MYB-LIKE DOMAIN-CONTAINING PROTEIN"/>
    <property type="match status" value="1"/>
</dbReference>
<feature type="compositionally biased region" description="Low complexity" evidence="1">
    <location>
        <begin position="159"/>
        <end position="174"/>
    </location>
</feature>